<dbReference type="PANTHER" id="PTHR43767">
    <property type="entry name" value="LONG-CHAIN-FATTY-ACID--COA LIGASE"/>
    <property type="match status" value="1"/>
</dbReference>
<dbReference type="RefSeq" id="WP_356955579.1">
    <property type="nucleotide sequence ID" value="NZ_JBEYBD010000004.1"/>
</dbReference>
<evidence type="ECO:0000259" key="2">
    <source>
        <dbReference type="Pfam" id="PF13193"/>
    </source>
</evidence>
<dbReference type="EMBL" id="JBEYBF010000006">
    <property type="protein sequence ID" value="MEU1952457.1"/>
    <property type="molecule type" value="Genomic_DNA"/>
</dbReference>
<reference evidence="3 4" key="1">
    <citation type="submission" date="2024-06" db="EMBL/GenBank/DDBJ databases">
        <title>The Natural Products Discovery Center: Release of the First 8490 Sequenced Strains for Exploring Actinobacteria Biosynthetic Diversity.</title>
        <authorList>
            <person name="Kalkreuter E."/>
            <person name="Kautsar S.A."/>
            <person name="Yang D."/>
            <person name="Bader C.D."/>
            <person name="Teijaro C.N."/>
            <person name="Fluegel L."/>
            <person name="Davis C.M."/>
            <person name="Simpson J.R."/>
            <person name="Lauterbach L."/>
            <person name="Steele A.D."/>
            <person name="Gui C."/>
            <person name="Meng S."/>
            <person name="Li G."/>
            <person name="Viehrig K."/>
            <person name="Ye F."/>
            <person name="Su P."/>
            <person name="Kiefer A.F."/>
            <person name="Nichols A."/>
            <person name="Cepeda A.J."/>
            <person name="Yan W."/>
            <person name="Fan B."/>
            <person name="Jiang Y."/>
            <person name="Adhikari A."/>
            <person name="Zheng C.-J."/>
            <person name="Schuster L."/>
            <person name="Cowan T.M."/>
            <person name="Smanski M.J."/>
            <person name="Chevrette M.G."/>
            <person name="De Carvalho L.P.S."/>
            <person name="Shen B."/>
        </authorList>
    </citation>
    <scope>NUCLEOTIDE SEQUENCE [LARGE SCALE GENOMIC DNA]</scope>
    <source>
        <strain evidence="3 4">NPDC019708</strain>
    </source>
</reference>
<keyword evidence="4" id="KW-1185">Reference proteome</keyword>
<dbReference type="InterPro" id="IPR042099">
    <property type="entry name" value="ANL_N_sf"/>
</dbReference>
<sequence length="508" mass="54701">MRGPHTLVTALAHNAVTRAQQPALIDSSGTVDYAELDDRSAAAACALRSAGIGTGDRVLYLARDSIAVYELLFGCARIGAVLVPVNWRLTAAEVGPILEHSGVRLVVTDIPDRLGAYPATVVEWPDYPKWRDEARGPVPEPFPATADTPVVQMYTSGTTGRPKGVVLAHRTFFAVRSLLDEAGLDWIDWRDGDVSLAALPSFHIGGMWWVVQGLNSGAATVVLPAFTAAAAVAAVRDHGVTTSCFVPAMLLLILSEPGTGPADFASLRKIVYGGSPIGPDLLGRAADTFGCDFAQIYGLTETGNTAICLPPEDHRPGRRLLHAAGRPYPGVGVQIRRPDGTTATPGESGEVLVRSPARMVEYFADPATTAATVTEDGWVRTGDAGYLDDEGYLVLRDRVEDLIIVAGENVYPAEVEKALGAHPDVHDCAVVGAPDDRWGERVHAFVVARPGTGLTRRDLMWFLTGRLAGFKVPSRYDFVETIPRNPSGKILRRALRERFWADRDRRVN</sequence>
<feature type="domain" description="AMP-binding enzyme C-terminal" evidence="2">
    <location>
        <begin position="414"/>
        <end position="489"/>
    </location>
</feature>
<dbReference type="Gene3D" id="3.30.300.30">
    <property type="match status" value="1"/>
</dbReference>
<dbReference type="Gene3D" id="3.40.50.12780">
    <property type="entry name" value="N-terminal domain of ligase-like"/>
    <property type="match status" value="1"/>
</dbReference>
<protein>
    <submittedName>
        <fullName evidence="3">AMP-binding protein</fullName>
    </submittedName>
</protein>
<dbReference type="Pfam" id="PF13193">
    <property type="entry name" value="AMP-binding_C"/>
    <property type="match status" value="1"/>
</dbReference>
<dbReference type="Proteomes" id="UP001550628">
    <property type="component" value="Unassembled WGS sequence"/>
</dbReference>
<evidence type="ECO:0000313" key="3">
    <source>
        <dbReference type="EMBL" id="MEU1952457.1"/>
    </source>
</evidence>
<dbReference type="SUPFAM" id="SSF56801">
    <property type="entry name" value="Acetyl-CoA synthetase-like"/>
    <property type="match status" value="1"/>
</dbReference>
<evidence type="ECO:0000259" key="1">
    <source>
        <dbReference type="Pfam" id="PF00501"/>
    </source>
</evidence>
<comment type="caution">
    <text evidence="3">The sequence shown here is derived from an EMBL/GenBank/DDBJ whole genome shotgun (WGS) entry which is preliminary data.</text>
</comment>
<dbReference type="Pfam" id="PF00501">
    <property type="entry name" value="AMP-binding"/>
    <property type="match status" value="1"/>
</dbReference>
<gene>
    <name evidence="3" type="ORF">ABZ510_11390</name>
</gene>
<accession>A0ABV2WNJ1</accession>
<dbReference type="PANTHER" id="PTHR43767:SF1">
    <property type="entry name" value="NONRIBOSOMAL PEPTIDE SYNTHASE PES1 (EUROFUNG)-RELATED"/>
    <property type="match status" value="1"/>
</dbReference>
<evidence type="ECO:0000313" key="4">
    <source>
        <dbReference type="Proteomes" id="UP001550628"/>
    </source>
</evidence>
<dbReference type="InterPro" id="IPR000873">
    <property type="entry name" value="AMP-dep_synth/lig_dom"/>
</dbReference>
<name>A0ABV2WNJ1_9NOCA</name>
<proteinExistence type="predicted"/>
<feature type="domain" description="AMP-dependent synthetase/ligase" evidence="1">
    <location>
        <begin position="12"/>
        <end position="363"/>
    </location>
</feature>
<dbReference type="InterPro" id="IPR025110">
    <property type="entry name" value="AMP-bd_C"/>
</dbReference>
<dbReference type="InterPro" id="IPR050237">
    <property type="entry name" value="ATP-dep_AMP-bd_enzyme"/>
</dbReference>
<dbReference type="InterPro" id="IPR045851">
    <property type="entry name" value="AMP-bd_C_sf"/>
</dbReference>
<organism evidence="3 4">
    <name type="scientific">Nocardia rhamnosiphila</name>
    <dbReference type="NCBI Taxonomy" id="426716"/>
    <lineage>
        <taxon>Bacteria</taxon>
        <taxon>Bacillati</taxon>
        <taxon>Actinomycetota</taxon>
        <taxon>Actinomycetes</taxon>
        <taxon>Mycobacteriales</taxon>
        <taxon>Nocardiaceae</taxon>
        <taxon>Nocardia</taxon>
    </lineage>
</organism>